<evidence type="ECO:0000256" key="2">
    <source>
        <dbReference type="ARBA" id="ARBA00010333"/>
    </source>
</evidence>
<comment type="similarity">
    <text evidence="2 4">Belongs to the bacterial solute-binding protein 3 family.</text>
</comment>
<dbReference type="Pfam" id="PF00497">
    <property type="entry name" value="SBP_bac_3"/>
    <property type="match status" value="1"/>
</dbReference>
<dbReference type="PROSITE" id="PS01039">
    <property type="entry name" value="SBP_BACTERIAL_3"/>
    <property type="match status" value="1"/>
</dbReference>
<keyword evidence="3 5" id="KW-0732">Signal</keyword>
<evidence type="ECO:0000259" key="6">
    <source>
        <dbReference type="SMART" id="SM00062"/>
    </source>
</evidence>
<accession>A0A6I0DNV7</accession>
<dbReference type="SMART" id="SM00062">
    <property type="entry name" value="PBPb"/>
    <property type="match status" value="1"/>
</dbReference>
<evidence type="ECO:0000256" key="5">
    <source>
        <dbReference type="SAM" id="SignalP"/>
    </source>
</evidence>
<organism evidence="7 8">
    <name type="scientific">Brucella anthropi</name>
    <name type="common">Ochrobactrum anthropi</name>
    <dbReference type="NCBI Taxonomy" id="529"/>
    <lineage>
        <taxon>Bacteria</taxon>
        <taxon>Pseudomonadati</taxon>
        <taxon>Pseudomonadota</taxon>
        <taxon>Alphaproteobacteria</taxon>
        <taxon>Hyphomicrobiales</taxon>
        <taxon>Brucellaceae</taxon>
        <taxon>Brucella/Ochrobactrum group</taxon>
        <taxon>Brucella</taxon>
    </lineage>
</organism>
<sequence length="286" mass="31358">MGVMMKRLLMTAGLLLSSLVVASKGFAEERSFRIATEGSFAPFNFTRSDGTLDGFEVDLTRELCKRMNAKCEIVAQDWDGIIPGLNAKKFDAILAGMSITEEREKVVDFSIPYEQGLLGFATLEGSPLMELAGTGESLNIGTRPEDLEALLEKWKPLLKGKTIGVQGSTIGANFLDKYLADTVEISEYRTTDEHDMDLLNGRVDAIFAAQPNFVATMEKPDFANMKMVGTALRGGVFGTGVGVALRKNEPETKEFFNNAISEAIKDGTVRDLSMKWFKLDLTPSDE</sequence>
<dbReference type="InterPro" id="IPR001638">
    <property type="entry name" value="Solute-binding_3/MltF_N"/>
</dbReference>
<protein>
    <submittedName>
        <fullName evidence="7">Transporter substrate-binding domain-containing protein</fullName>
    </submittedName>
</protein>
<evidence type="ECO:0000313" key="7">
    <source>
        <dbReference type="EMBL" id="KAB2793098.1"/>
    </source>
</evidence>
<feature type="signal peptide" evidence="5">
    <location>
        <begin position="1"/>
        <end position="22"/>
    </location>
</feature>
<feature type="chain" id="PRO_5026237106" evidence="5">
    <location>
        <begin position="23"/>
        <end position="286"/>
    </location>
</feature>
<evidence type="ECO:0000256" key="1">
    <source>
        <dbReference type="ARBA" id="ARBA00004196"/>
    </source>
</evidence>
<dbReference type="GO" id="GO:0030313">
    <property type="term" value="C:cell envelope"/>
    <property type="evidence" value="ECO:0007669"/>
    <property type="project" value="UniProtKB-SubCell"/>
</dbReference>
<dbReference type="Proteomes" id="UP000441102">
    <property type="component" value="Unassembled WGS sequence"/>
</dbReference>
<dbReference type="SUPFAM" id="SSF53850">
    <property type="entry name" value="Periplasmic binding protein-like II"/>
    <property type="match status" value="1"/>
</dbReference>
<dbReference type="Gene3D" id="3.40.190.10">
    <property type="entry name" value="Periplasmic binding protein-like II"/>
    <property type="match status" value="2"/>
</dbReference>
<gene>
    <name evidence="7" type="ORF">F9L06_20905</name>
</gene>
<name>A0A6I0DNV7_BRUAN</name>
<dbReference type="PANTHER" id="PTHR35936:SF17">
    <property type="entry name" value="ARGININE-BINDING EXTRACELLULAR PROTEIN ARTP"/>
    <property type="match status" value="1"/>
</dbReference>
<dbReference type="PANTHER" id="PTHR35936">
    <property type="entry name" value="MEMBRANE-BOUND LYTIC MUREIN TRANSGLYCOSYLASE F"/>
    <property type="match status" value="1"/>
</dbReference>
<proteinExistence type="inferred from homology"/>
<dbReference type="InterPro" id="IPR018313">
    <property type="entry name" value="SBP_3_CS"/>
</dbReference>
<dbReference type="AlphaFoldDB" id="A0A6I0DNV7"/>
<feature type="domain" description="Solute-binding protein family 3/N-terminal" evidence="6">
    <location>
        <begin position="31"/>
        <end position="280"/>
    </location>
</feature>
<comment type="caution">
    <text evidence="7">The sequence shown here is derived from an EMBL/GenBank/DDBJ whole genome shotgun (WGS) entry which is preliminary data.</text>
</comment>
<comment type="subcellular location">
    <subcellularLocation>
        <location evidence="1">Cell envelope</location>
    </subcellularLocation>
</comment>
<evidence type="ECO:0000256" key="4">
    <source>
        <dbReference type="RuleBase" id="RU003744"/>
    </source>
</evidence>
<reference evidence="7 8" key="1">
    <citation type="submission" date="2019-09" db="EMBL/GenBank/DDBJ databases">
        <title>Taxonomic organization of the family Brucellaceae based on a phylogenomic approach.</title>
        <authorList>
            <person name="Leclercq S."/>
            <person name="Cloeckaert A."/>
            <person name="Zygmunt M.S."/>
        </authorList>
    </citation>
    <scope>NUCLEOTIDE SEQUENCE [LARGE SCALE GENOMIC DNA]</scope>
    <source>
        <strain evidence="7 8">CCUG 34461</strain>
    </source>
</reference>
<dbReference type="EMBL" id="WBWX01000010">
    <property type="protein sequence ID" value="KAB2793098.1"/>
    <property type="molecule type" value="Genomic_DNA"/>
</dbReference>
<evidence type="ECO:0000313" key="8">
    <source>
        <dbReference type="Proteomes" id="UP000441102"/>
    </source>
</evidence>
<evidence type="ECO:0000256" key="3">
    <source>
        <dbReference type="ARBA" id="ARBA00022729"/>
    </source>
</evidence>